<dbReference type="EMBL" id="JADEVV010000027">
    <property type="protein sequence ID" value="MBE9254312.1"/>
    <property type="molecule type" value="Genomic_DNA"/>
</dbReference>
<evidence type="ECO:0000313" key="1">
    <source>
        <dbReference type="EMBL" id="MBE9254312.1"/>
    </source>
</evidence>
<keyword evidence="2" id="KW-1185">Reference proteome</keyword>
<name>A0ABR9VSK7_9SYNC</name>
<protein>
    <submittedName>
        <fullName evidence="1">Heterocyst frequency control protein PatD</fullName>
    </submittedName>
</protein>
<reference evidence="1 2" key="1">
    <citation type="submission" date="2020-10" db="EMBL/GenBank/DDBJ databases">
        <authorList>
            <person name="Castelo-Branco R."/>
            <person name="Eusebio N."/>
            <person name="Adriana R."/>
            <person name="Vieira A."/>
            <person name="Brugerolle De Fraissinette N."/>
            <person name="Rezende De Castro R."/>
            <person name="Schneider M.P."/>
            <person name="Vasconcelos V."/>
            <person name="Leao P.N."/>
        </authorList>
    </citation>
    <scope>NUCLEOTIDE SEQUENCE [LARGE SCALE GENOMIC DNA]</scope>
    <source>
        <strain evidence="1 2">LEGE 00031</strain>
    </source>
</reference>
<proteinExistence type="predicted"/>
<dbReference type="RefSeq" id="WP_194019935.1">
    <property type="nucleotide sequence ID" value="NZ_JADEVV010000027.1"/>
</dbReference>
<evidence type="ECO:0000313" key="2">
    <source>
        <dbReference type="Proteomes" id="UP000658720"/>
    </source>
</evidence>
<organism evidence="1 2">
    <name type="scientific">Synechocystis salina LEGE 00031</name>
    <dbReference type="NCBI Taxonomy" id="1828736"/>
    <lineage>
        <taxon>Bacteria</taxon>
        <taxon>Bacillati</taxon>
        <taxon>Cyanobacteriota</taxon>
        <taxon>Cyanophyceae</taxon>
        <taxon>Synechococcales</taxon>
        <taxon>Merismopediaceae</taxon>
        <taxon>Synechocystis</taxon>
    </lineage>
</organism>
<dbReference type="InterPro" id="IPR047810">
    <property type="entry name" value="PatD-like"/>
</dbReference>
<gene>
    <name evidence="1" type="primary">patD</name>
    <name evidence="1" type="ORF">IQ217_10750</name>
</gene>
<dbReference type="NCBIfam" id="NF037954">
    <property type="entry name" value="het_cyst_PatD"/>
    <property type="match status" value="1"/>
</dbReference>
<accession>A0ABR9VSK7</accession>
<dbReference type="Proteomes" id="UP000658720">
    <property type="component" value="Unassembled WGS sequence"/>
</dbReference>
<comment type="caution">
    <text evidence="1">The sequence shown here is derived from an EMBL/GenBank/DDBJ whole genome shotgun (WGS) entry which is preliminary data.</text>
</comment>
<sequence>MSSTLPSDLPDRLRELQQLLERCQLTMADPEAEGATVARQVSGLEDFLGHHLLSVRAEELPTQGAQQWPSLQTELRRTLRLLSTELLFWRSARSPDRRHHYQQRLLGHYQQLMDFSRAIQQLIDGVD</sequence>